<evidence type="ECO:0000256" key="1">
    <source>
        <dbReference type="ARBA" id="ARBA00006432"/>
    </source>
</evidence>
<proteinExistence type="inferred from homology"/>
<evidence type="ECO:0000256" key="3">
    <source>
        <dbReference type="SAM" id="MobiDB-lite"/>
    </source>
</evidence>
<dbReference type="KEGG" id="rsn:RSPO_c03295"/>
<dbReference type="EMBL" id="CP002819">
    <property type="protein sequence ID" value="AEG70586.1"/>
    <property type="molecule type" value="Genomic_DNA"/>
</dbReference>
<dbReference type="Gene3D" id="3.30.300.30">
    <property type="match status" value="1"/>
</dbReference>
<dbReference type="SUPFAM" id="SSF56801">
    <property type="entry name" value="Acetyl-CoA synthetase-like"/>
    <property type="match status" value="1"/>
</dbReference>
<dbReference type="InterPro" id="IPR042099">
    <property type="entry name" value="ANL_N_sf"/>
</dbReference>
<keyword evidence="2 6" id="KW-0436">Ligase</keyword>
<organism evidence="6 7">
    <name type="scientific">Ralstonia solanacearum (strain Po82)</name>
    <dbReference type="NCBI Taxonomy" id="1031711"/>
    <lineage>
        <taxon>Bacteria</taxon>
        <taxon>Pseudomonadati</taxon>
        <taxon>Pseudomonadota</taxon>
        <taxon>Betaproteobacteria</taxon>
        <taxon>Burkholderiales</taxon>
        <taxon>Burkholderiaceae</taxon>
        <taxon>Ralstonia</taxon>
        <taxon>Ralstonia solanacearum species complex</taxon>
    </lineage>
</organism>
<sequence length="695" mass="76488">MVLAQAIHRTTHLSECEHTHSNITTYLLYPSHESRRNQHPTSHRLTQHRICTETSYRTVDFYGIRASQNHVPSVLRNETAFCANQAGSRKRRLPYLNDGYHRTPSPRAPRIEGCQHTADASPSDAAGPRRHAMTAHNREPVDYLAGEMPLHRYCAHHAAQTPERIALLWYGRTICWRELDQLSTRLAVQFQRLGVARGDRVALFLQNCPQAILAHLAAAKLGAIAVPCLPLSRQHELRDQLTDCGARILIAAADLMPIVDAARPGTAIATIITTRYADLQPAQPACRKALAVPPELIAADAASAPAGRGQAGSGQFDLMQLLAEPVDVAERNAVAAIQVDLDEVALMIYTSGTTGRPKGAMLTHRNALYKTAVTVQMSGIHAADVLLAAAPLSHIAGMLMGMNLMLYAGAPTILLYRFDPLAVLQAIDRYRVTWWYSMTPMNLAVMAHPEAGQYRMASLVNNPCTSFGAPLTEAIADRWRAFAGPQCRIYEAAYGLSETHTCDTVTPPDAPRWGWHGKIVPQTEVRIVDPRTGTALPPGRSGEITIRSPGVFRGYWRRDEATRAALQDGFLRTGDIGQVSPDGYLQWQGRLKELIKVSGYSVFPEDVEALLSRHPAIRQVAVTPMPDPDKGEVVCAHVVRMSGTALTEAELIAWSRENMAPYKVPRQVKFHDALPATATGKVLRRLLREEVEEVA</sequence>
<evidence type="ECO:0000259" key="5">
    <source>
        <dbReference type="Pfam" id="PF13193"/>
    </source>
</evidence>
<dbReference type="InterPro" id="IPR020845">
    <property type="entry name" value="AMP-binding_CS"/>
</dbReference>
<name>F6G4I9_RALS8</name>
<dbReference type="HOGENOM" id="CLU_000022_59_9_4"/>
<dbReference type="AlphaFoldDB" id="F6G4I9"/>
<dbReference type="Pfam" id="PF00501">
    <property type="entry name" value="AMP-binding"/>
    <property type="match status" value="1"/>
</dbReference>
<dbReference type="Gene3D" id="3.40.50.12780">
    <property type="entry name" value="N-terminal domain of ligase-like"/>
    <property type="match status" value="1"/>
</dbReference>
<dbReference type="PATRIC" id="fig|1031711.3.peg.3227"/>
<dbReference type="InterPro" id="IPR000873">
    <property type="entry name" value="AMP-dep_synth/lig_dom"/>
</dbReference>
<gene>
    <name evidence="6" type="ordered locus">RSPO_c03295</name>
</gene>
<accession>F6G4I9</accession>
<dbReference type="PANTHER" id="PTHR24096">
    <property type="entry name" value="LONG-CHAIN-FATTY-ACID--COA LIGASE"/>
    <property type="match status" value="1"/>
</dbReference>
<evidence type="ECO:0000313" key="7">
    <source>
        <dbReference type="Proteomes" id="UP000007953"/>
    </source>
</evidence>
<dbReference type="Pfam" id="PF13193">
    <property type="entry name" value="AMP-binding_C"/>
    <property type="match status" value="1"/>
</dbReference>
<dbReference type="InterPro" id="IPR025110">
    <property type="entry name" value="AMP-bd_C"/>
</dbReference>
<feature type="domain" description="AMP-binding enzyme C-terminal" evidence="5">
    <location>
        <begin position="607"/>
        <end position="681"/>
    </location>
</feature>
<protein>
    <submittedName>
        <fullName evidence="6">Long-chain-fatty-acid--CoA ligase</fullName>
    </submittedName>
</protein>
<dbReference type="PANTHER" id="PTHR24096:SF149">
    <property type="entry name" value="AMP-BINDING DOMAIN-CONTAINING PROTEIN-RELATED"/>
    <property type="match status" value="1"/>
</dbReference>
<feature type="domain" description="AMP-dependent synthetase/ligase" evidence="4">
    <location>
        <begin position="155"/>
        <end position="556"/>
    </location>
</feature>
<dbReference type="eggNOG" id="COG0318">
    <property type="taxonomic scope" value="Bacteria"/>
</dbReference>
<dbReference type="PROSITE" id="PS00455">
    <property type="entry name" value="AMP_BINDING"/>
    <property type="match status" value="1"/>
</dbReference>
<evidence type="ECO:0000256" key="2">
    <source>
        <dbReference type="ARBA" id="ARBA00022598"/>
    </source>
</evidence>
<dbReference type="GO" id="GO:0016405">
    <property type="term" value="F:CoA-ligase activity"/>
    <property type="evidence" value="ECO:0007669"/>
    <property type="project" value="TreeGrafter"/>
</dbReference>
<reference evidence="6 7" key="1">
    <citation type="journal article" date="2011" name="J. Bacteriol.">
        <title>Complete genome sequence of the plant pathogen Ralstonia solanacearum strain Po82.</title>
        <authorList>
            <person name="Xu J."/>
            <person name="Zheng H.J."/>
            <person name="Liu L."/>
            <person name="Pan Z.C."/>
            <person name="Prior P."/>
            <person name="Tang B."/>
            <person name="Xu J.S."/>
            <person name="Zhang H."/>
            <person name="Tian Q."/>
            <person name="Zhang L.Q."/>
            <person name="Feng J."/>
        </authorList>
    </citation>
    <scope>NUCLEOTIDE SEQUENCE [LARGE SCALE GENOMIC DNA]</scope>
    <source>
        <strain evidence="6 7">Po82</strain>
    </source>
</reference>
<dbReference type="Proteomes" id="UP000007953">
    <property type="component" value="Chromosome"/>
</dbReference>
<comment type="similarity">
    <text evidence="1">Belongs to the ATP-dependent AMP-binding enzyme family.</text>
</comment>
<dbReference type="InterPro" id="IPR045851">
    <property type="entry name" value="AMP-bd_C_sf"/>
</dbReference>
<evidence type="ECO:0000259" key="4">
    <source>
        <dbReference type="Pfam" id="PF00501"/>
    </source>
</evidence>
<evidence type="ECO:0000313" key="6">
    <source>
        <dbReference type="EMBL" id="AEG70586.1"/>
    </source>
</evidence>
<feature type="region of interest" description="Disordered" evidence="3">
    <location>
        <begin position="104"/>
        <end position="130"/>
    </location>
</feature>